<name>A0A1I0ZP91_9FIRM</name>
<evidence type="ECO:0000256" key="7">
    <source>
        <dbReference type="SAM" id="Phobius"/>
    </source>
</evidence>
<dbReference type="InterPro" id="IPR048279">
    <property type="entry name" value="MdtK-like"/>
</dbReference>
<evidence type="ECO:0000256" key="3">
    <source>
        <dbReference type="ARBA" id="ARBA00022475"/>
    </source>
</evidence>
<dbReference type="PANTHER" id="PTHR43549:SF3">
    <property type="entry name" value="MULTIDRUG RESISTANCE PROTEIN YPNP-RELATED"/>
    <property type="match status" value="1"/>
</dbReference>
<reference evidence="8 9" key="1">
    <citation type="submission" date="2016-10" db="EMBL/GenBank/DDBJ databases">
        <authorList>
            <person name="de Groot N.N."/>
        </authorList>
    </citation>
    <scope>NUCLEOTIDE SEQUENCE [LARGE SCALE GENOMIC DNA]</scope>
    <source>
        <strain evidence="8 9">DSM 5522</strain>
    </source>
</reference>
<dbReference type="PANTHER" id="PTHR43549">
    <property type="entry name" value="MULTIDRUG RESISTANCE PROTEIN YPNP-RELATED"/>
    <property type="match status" value="1"/>
</dbReference>
<keyword evidence="4 7" id="KW-0812">Transmembrane</keyword>
<evidence type="ECO:0000256" key="1">
    <source>
        <dbReference type="ARBA" id="ARBA00004651"/>
    </source>
</evidence>
<keyword evidence="6 7" id="KW-0472">Membrane</keyword>
<feature type="transmembrane region" description="Helical" evidence="7">
    <location>
        <begin position="141"/>
        <end position="162"/>
    </location>
</feature>
<feature type="transmembrane region" description="Helical" evidence="7">
    <location>
        <begin position="355"/>
        <end position="376"/>
    </location>
</feature>
<dbReference type="GO" id="GO:0015297">
    <property type="term" value="F:antiporter activity"/>
    <property type="evidence" value="ECO:0007669"/>
    <property type="project" value="InterPro"/>
</dbReference>
<feature type="transmembrane region" description="Helical" evidence="7">
    <location>
        <begin position="66"/>
        <end position="86"/>
    </location>
</feature>
<gene>
    <name evidence="8" type="ORF">SAMN05216249_11660</name>
</gene>
<dbReference type="STRING" id="1120918.SAMN05216249_11660"/>
<dbReference type="Proteomes" id="UP000198838">
    <property type="component" value="Unassembled WGS sequence"/>
</dbReference>
<feature type="transmembrane region" description="Helical" evidence="7">
    <location>
        <begin position="397"/>
        <end position="418"/>
    </location>
</feature>
<feature type="transmembrane region" description="Helical" evidence="7">
    <location>
        <begin position="12"/>
        <end position="31"/>
    </location>
</feature>
<evidence type="ECO:0000313" key="8">
    <source>
        <dbReference type="EMBL" id="SFB27301.1"/>
    </source>
</evidence>
<feature type="transmembrane region" description="Helical" evidence="7">
    <location>
        <begin position="424"/>
        <end position="444"/>
    </location>
</feature>
<organism evidence="8 9">
    <name type="scientific">Acetitomaculum ruminis DSM 5522</name>
    <dbReference type="NCBI Taxonomy" id="1120918"/>
    <lineage>
        <taxon>Bacteria</taxon>
        <taxon>Bacillati</taxon>
        <taxon>Bacillota</taxon>
        <taxon>Clostridia</taxon>
        <taxon>Lachnospirales</taxon>
        <taxon>Lachnospiraceae</taxon>
        <taxon>Acetitomaculum</taxon>
    </lineage>
</organism>
<dbReference type="Pfam" id="PF01554">
    <property type="entry name" value="MatE"/>
    <property type="match status" value="2"/>
</dbReference>
<dbReference type="RefSeq" id="WP_177205643.1">
    <property type="nucleotide sequence ID" value="NZ_FOJY01000016.1"/>
</dbReference>
<evidence type="ECO:0000256" key="2">
    <source>
        <dbReference type="ARBA" id="ARBA00022448"/>
    </source>
</evidence>
<evidence type="ECO:0000256" key="6">
    <source>
        <dbReference type="ARBA" id="ARBA00023136"/>
    </source>
</evidence>
<keyword evidence="5 7" id="KW-1133">Transmembrane helix</keyword>
<dbReference type="InterPro" id="IPR002528">
    <property type="entry name" value="MATE_fam"/>
</dbReference>
<accession>A0A1I0ZP91</accession>
<dbReference type="PIRSF" id="PIRSF006603">
    <property type="entry name" value="DinF"/>
    <property type="match status" value="1"/>
</dbReference>
<feature type="transmembrane region" description="Helical" evidence="7">
    <location>
        <begin position="196"/>
        <end position="216"/>
    </location>
</feature>
<feature type="transmembrane region" description="Helical" evidence="7">
    <location>
        <begin position="169"/>
        <end position="190"/>
    </location>
</feature>
<keyword evidence="2" id="KW-0813">Transport</keyword>
<dbReference type="CDD" id="cd13138">
    <property type="entry name" value="MATE_yoeA_like"/>
    <property type="match status" value="1"/>
</dbReference>
<dbReference type="GO" id="GO:0005886">
    <property type="term" value="C:plasma membrane"/>
    <property type="evidence" value="ECO:0007669"/>
    <property type="project" value="UniProtKB-SubCell"/>
</dbReference>
<evidence type="ECO:0000313" key="9">
    <source>
        <dbReference type="Proteomes" id="UP000198838"/>
    </source>
</evidence>
<keyword evidence="9" id="KW-1185">Reference proteome</keyword>
<feature type="transmembrane region" description="Helical" evidence="7">
    <location>
        <begin position="98"/>
        <end position="121"/>
    </location>
</feature>
<feature type="transmembrane region" description="Helical" evidence="7">
    <location>
        <begin position="321"/>
        <end position="349"/>
    </location>
</feature>
<comment type="subcellular location">
    <subcellularLocation>
        <location evidence="1">Cell membrane</location>
        <topology evidence="1">Multi-pass membrane protein</topology>
    </subcellularLocation>
</comment>
<evidence type="ECO:0000256" key="4">
    <source>
        <dbReference type="ARBA" id="ARBA00022692"/>
    </source>
</evidence>
<keyword evidence="3" id="KW-1003">Cell membrane</keyword>
<evidence type="ECO:0000256" key="5">
    <source>
        <dbReference type="ARBA" id="ARBA00022989"/>
    </source>
</evidence>
<dbReference type="InterPro" id="IPR052031">
    <property type="entry name" value="Membrane_Transporter-Flippase"/>
</dbReference>
<dbReference type="GO" id="GO:0042910">
    <property type="term" value="F:xenobiotic transmembrane transporter activity"/>
    <property type="evidence" value="ECO:0007669"/>
    <property type="project" value="InterPro"/>
</dbReference>
<proteinExistence type="predicted"/>
<sequence>MKEKKTLVLTEGNIFKGILFFVLPIIAGSLIQQLYTTADAVIVGQFVGKNGLAAIDSVHTLFKFPINFMNGLAAGATILISGYFGAKNIKSLDCSVRTALLVAIILGILATIAGVVFSPQLLDIMSVPKDIYPMTLSYCRFYFAGIWGMILYNMASGILRAFGDSKRPLYVLVVCSIINISGDFLLVGVFNMGVSGAAIATMVAQIVSAFLTLIFVQNTFKDRGEGKKTIWGWHFCQVHMKKMLVTGFPLALQSMLFPIANSIVQASVNTMGTDSIAAWGICDKLDMLIWLVADAMAPAMTTYTAQNIGAGRKDRVVKGAVIGAAMSAVCVLLISVVLFFGTGYMGYWFVSAKDAVTIVPMAAYYMKMLGPFFVFYSFGESFSGACCGMGDTVKPMIATLLCTCLLRVVCIWFVLPMYNSMECIAVIYIASWIVTGLAFIGMFLSKKKKLLAEC</sequence>
<dbReference type="NCBIfam" id="TIGR00797">
    <property type="entry name" value="matE"/>
    <property type="match status" value="1"/>
</dbReference>
<dbReference type="AlphaFoldDB" id="A0A1I0ZP91"/>
<dbReference type="EMBL" id="FOJY01000016">
    <property type="protein sequence ID" value="SFB27301.1"/>
    <property type="molecule type" value="Genomic_DNA"/>
</dbReference>
<protein>
    <submittedName>
        <fullName evidence="8">Putative efflux protein, MATE family</fullName>
    </submittedName>
</protein>